<gene>
    <name evidence="1" type="ORF">P5673_018076</name>
</gene>
<evidence type="ECO:0000313" key="1">
    <source>
        <dbReference type="EMBL" id="KAK2559441.1"/>
    </source>
</evidence>
<dbReference type="AlphaFoldDB" id="A0AAD9V337"/>
<protein>
    <submittedName>
        <fullName evidence="1">Uncharacterized protein</fullName>
    </submittedName>
</protein>
<sequence>MSTLDSPPTEDETAVPLCSLKRLRATLLTDVEGTRLSIVGHGTLLEKGVGLFFMHHSRGPDRKLQRGSVSEEVEPDMAVAKLTDNLKVI</sequence>
<accession>A0AAD9V337</accession>
<dbReference type="EMBL" id="JARQWQ010000040">
    <property type="protein sequence ID" value="KAK2559441.1"/>
    <property type="molecule type" value="Genomic_DNA"/>
</dbReference>
<dbReference type="Proteomes" id="UP001249851">
    <property type="component" value="Unassembled WGS sequence"/>
</dbReference>
<organism evidence="1 2">
    <name type="scientific">Acropora cervicornis</name>
    <name type="common">Staghorn coral</name>
    <dbReference type="NCBI Taxonomy" id="6130"/>
    <lineage>
        <taxon>Eukaryota</taxon>
        <taxon>Metazoa</taxon>
        <taxon>Cnidaria</taxon>
        <taxon>Anthozoa</taxon>
        <taxon>Hexacorallia</taxon>
        <taxon>Scleractinia</taxon>
        <taxon>Astrocoeniina</taxon>
        <taxon>Acroporidae</taxon>
        <taxon>Acropora</taxon>
    </lineage>
</organism>
<comment type="caution">
    <text evidence="1">The sequence shown here is derived from an EMBL/GenBank/DDBJ whole genome shotgun (WGS) entry which is preliminary data.</text>
</comment>
<proteinExistence type="predicted"/>
<reference evidence="1" key="2">
    <citation type="journal article" date="2023" name="Science">
        <title>Genomic signatures of disease resistance in endangered staghorn corals.</title>
        <authorList>
            <person name="Vollmer S.V."/>
            <person name="Selwyn J.D."/>
            <person name="Despard B.A."/>
            <person name="Roesel C.L."/>
        </authorList>
    </citation>
    <scope>NUCLEOTIDE SEQUENCE</scope>
    <source>
        <strain evidence="1">K2</strain>
    </source>
</reference>
<keyword evidence="2" id="KW-1185">Reference proteome</keyword>
<evidence type="ECO:0000313" key="2">
    <source>
        <dbReference type="Proteomes" id="UP001249851"/>
    </source>
</evidence>
<reference evidence="1" key="1">
    <citation type="journal article" date="2023" name="G3 (Bethesda)">
        <title>Whole genome assembly and annotation of the endangered Caribbean coral Acropora cervicornis.</title>
        <authorList>
            <person name="Selwyn J.D."/>
            <person name="Vollmer S.V."/>
        </authorList>
    </citation>
    <scope>NUCLEOTIDE SEQUENCE</scope>
    <source>
        <strain evidence="1">K2</strain>
    </source>
</reference>
<name>A0AAD9V337_ACRCE</name>